<accession>W2C788</accession>
<evidence type="ECO:0000313" key="2">
    <source>
        <dbReference type="EMBL" id="ETK02321.1"/>
    </source>
</evidence>
<feature type="region of interest" description="Disordered" evidence="1">
    <location>
        <begin position="148"/>
        <end position="199"/>
    </location>
</feature>
<sequence length="199" mass="22608">MALDNLISVSFTDEELTKISTAIEQINTILKGKAINLTPEDRRQYGSIADRNKLLVDKAKFYMEKAPTTVPKTIDKAEFDRDYAARGQVETPLRELTMVAEKLRDTKTLLDYDNLQTAMAYYRYVKYLASQNEPGTTTIYQDLKLHYPGGGKKASDKNKKPEDKKPGDKKPEDKKPEDKKPDDKKKPDNGGPDIHLPEE</sequence>
<dbReference type="Proteomes" id="UP000018837">
    <property type="component" value="Unassembled WGS sequence"/>
</dbReference>
<evidence type="ECO:0000313" key="3">
    <source>
        <dbReference type="Proteomes" id="UP000018837"/>
    </source>
</evidence>
<evidence type="ECO:0000256" key="1">
    <source>
        <dbReference type="SAM" id="MobiDB-lite"/>
    </source>
</evidence>
<gene>
    <name evidence="2" type="ORF">N425_04950</name>
</gene>
<name>W2C788_9BACT</name>
<proteinExistence type="predicted"/>
<organism evidence="2 3">
    <name type="scientific">Tannerella sp. oral taxon BU063 isolate Cell 2</name>
    <dbReference type="NCBI Taxonomy" id="1411148"/>
    <lineage>
        <taxon>Bacteria</taxon>
        <taxon>Pseudomonadati</taxon>
        <taxon>Bacteroidota</taxon>
        <taxon>Bacteroidia</taxon>
        <taxon>Bacteroidales</taxon>
        <taxon>Tannerellaceae</taxon>
        <taxon>Tannerella</taxon>
    </lineage>
</organism>
<feature type="compositionally biased region" description="Basic and acidic residues" evidence="1">
    <location>
        <begin position="153"/>
        <end position="188"/>
    </location>
</feature>
<protein>
    <submittedName>
        <fullName evidence="2">Uncharacterized protein</fullName>
    </submittedName>
</protein>
<dbReference type="AlphaFoldDB" id="W2C788"/>
<dbReference type="EMBL" id="AYUF01000367">
    <property type="protein sequence ID" value="ETK02321.1"/>
    <property type="molecule type" value="Genomic_DNA"/>
</dbReference>
<comment type="caution">
    <text evidence="2">The sequence shown here is derived from an EMBL/GenBank/DDBJ whole genome shotgun (WGS) entry which is preliminary data.</text>
</comment>
<dbReference type="PATRIC" id="fig|1411148.3.peg.705"/>
<reference evidence="2 3" key="1">
    <citation type="submission" date="2013-11" db="EMBL/GenBank/DDBJ databases">
        <title>Single cell genomics of uncultured Tannerella BU063 (oral taxon 286).</title>
        <authorList>
            <person name="Beall C.J."/>
            <person name="Campbell A.G."/>
            <person name="Griffen A.L."/>
            <person name="Podar M."/>
            <person name="Leys E.J."/>
        </authorList>
    </citation>
    <scope>NUCLEOTIDE SEQUENCE [LARGE SCALE GENOMIC DNA]</scope>
    <source>
        <strain evidence="2">Cell 2</strain>
    </source>
</reference>